<dbReference type="OrthoDB" id="4713660at2"/>
<proteinExistence type="predicted"/>
<organism evidence="1 2">
    <name type="scientific">Mycolicibacterium bacteremicum</name>
    <name type="common">Mycobacterium bacteremicum</name>
    <dbReference type="NCBI Taxonomy" id="564198"/>
    <lineage>
        <taxon>Bacteria</taxon>
        <taxon>Bacillati</taxon>
        <taxon>Actinomycetota</taxon>
        <taxon>Actinomycetes</taxon>
        <taxon>Mycobacteriales</taxon>
        <taxon>Mycobacteriaceae</taxon>
        <taxon>Mycolicibacterium</taxon>
    </lineage>
</organism>
<keyword evidence="2" id="KW-1185">Reference proteome</keyword>
<reference evidence="1 2" key="1">
    <citation type="submission" date="2017-02" db="EMBL/GenBank/DDBJ databases">
        <title>The new phylogeny of genus Mycobacterium.</title>
        <authorList>
            <person name="Tortoli E."/>
            <person name="Trovato A."/>
            <person name="Cirillo D.M."/>
        </authorList>
    </citation>
    <scope>NUCLEOTIDE SEQUENCE [LARGE SCALE GENOMIC DNA]</scope>
    <source>
        <strain evidence="1 2">DSM 45578</strain>
    </source>
</reference>
<sequence length="200" mass="20502">MGILPRSATATIRSSVAALLGGVGGLFDGTGPVHKATLALDADADLPGGSALLVPGAQAAALVRLGPVEDHYSVCIKIPHAYGPGRDQDLLLASSADGIPFHHAVLPAENISSRVYSSLWLYLAGIEPVAFGLAADRVARPDQLTDGDRLRVLISSAVGRFRPIGDLVIGDLYDGGAPEFAGSNSGGGLRALPPALFYRG</sequence>
<accession>A0A1W9Z194</accession>
<dbReference type="AlphaFoldDB" id="A0A1W9Z194"/>
<evidence type="ECO:0000313" key="1">
    <source>
        <dbReference type="EMBL" id="ORA06096.1"/>
    </source>
</evidence>
<protein>
    <submittedName>
        <fullName evidence="1">Uncharacterized protein</fullName>
    </submittedName>
</protein>
<evidence type="ECO:0000313" key="2">
    <source>
        <dbReference type="Proteomes" id="UP000192366"/>
    </source>
</evidence>
<dbReference type="EMBL" id="MVHJ01000004">
    <property type="protein sequence ID" value="ORA06096.1"/>
    <property type="molecule type" value="Genomic_DNA"/>
</dbReference>
<dbReference type="Proteomes" id="UP000192366">
    <property type="component" value="Unassembled WGS sequence"/>
</dbReference>
<dbReference type="RefSeq" id="WP_083056530.1">
    <property type="nucleotide sequence ID" value="NZ_JACKVM010000008.1"/>
</dbReference>
<name>A0A1W9Z194_MYCBA</name>
<gene>
    <name evidence="1" type="ORF">BST17_07135</name>
</gene>
<comment type="caution">
    <text evidence="1">The sequence shown here is derived from an EMBL/GenBank/DDBJ whole genome shotgun (WGS) entry which is preliminary data.</text>
</comment>